<accession>A0A0S4JDN0</accession>
<evidence type="ECO:0000313" key="2">
    <source>
        <dbReference type="EMBL" id="CUG89669.1"/>
    </source>
</evidence>
<dbReference type="Proteomes" id="UP000051952">
    <property type="component" value="Unassembled WGS sequence"/>
</dbReference>
<dbReference type="EMBL" id="CYKH01001758">
    <property type="protein sequence ID" value="CUG89669.1"/>
    <property type="molecule type" value="Genomic_DNA"/>
</dbReference>
<reference evidence="3" key="1">
    <citation type="submission" date="2015-09" db="EMBL/GenBank/DDBJ databases">
        <authorList>
            <consortium name="Pathogen Informatics"/>
        </authorList>
    </citation>
    <scope>NUCLEOTIDE SEQUENCE [LARGE SCALE GENOMIC DNA]</scope>
    <source>
        <strain evidence="3">Lake Konstanz</strain>
    </source>
</reference>
<protein>
    <recommendedName>
        <fullName evidence="4">PH domain-containing protein</fullName>
    </recommendedName>
</protein>
<feature type="region of interest" description="Disordered" evidence="1">
    <location>
        <begin position="409"/>
        <end position="527"/>
    </location>
</feature>
<evidence type="ECO:0008006" key="4">
    <source>
        <dbReference type="Google" id="ProtNLM"/>
    </source>
</evidence>
<proteinExistence type="predicted"/>
<sequence>MDRVGNFEDVAVGGCIYLYSGTQSGFFAAASGPKKDRGILQESFVLDSAPSGLVRAYNHKGIWKLRFITFRLCSEGAQLIIYRPSRRPSPRGGAATTTSSSAHDMKARWDEDAAFAVECVKDPTKYKTTTKVDLVLGDFPITVRKLSLTTEVGGVARKDPNFGLKCANGVRSVVQRAEHPFVVQVCLERSGLLEFCGRDAEHLETWLERIKMVSIVHRTYHQTQRIIRNVQQYPAPQDERDAFTIRVAPKGPKDPPSPPMESMLSVKQSAVGFAIWLIAEQSGSRRYFRVAFDEAPLLLPECAVLSAIEVTPDEHDQCLLATSPVTLRNLFEDKRSVRVRIERSSFGSLGKMFYFNKWCSFVSTFCRHYEGTIEDRQLQLPSAASFAFAGSRRHRPAEGADDTTIAASSVYHHSDDEDGDEKRSIKGGGRTSPQANRRKKGPASSAASTTFGDVVSEQDIDEDDDDFGDGTVLSDEKYDEIAGSPMERRGATPRRQTSAAAAAAAGESAFSSMRRGGTPPPALSQQSTQWKRSFHQLSPPSAAASLKTRAVPSSAIGSTASLLQMVNRTINNATSRRGSITSPIIDDNGLRSPPPPSLLLDDAQLEALVDADSVLCSEIPSMLARRDFIGVIAAVDAFHNKFS</sequence>
<keyword evidence="3" id="KW-1185">Reference proteome</keyword>
<evidence type="ECO:0000313" key="3">
    <source>
        <dbReference type="Proteomes" id="UP000051952"/>
    </source>
</evidence>
<organism evidence="2 3">
    <name type="scientific">Bodo saltans</name>
    <name type="common">Flagellated protozoan</name>
    <dbReference type="NCBI Taxonomy" id="75058"/>
    <lineage>
        <taxon>Eukaryota</taxon>
        <taxon>Discoba</taxon>
        <taxon>Euglenozoa</taxon>
        <taxon>Kinetoplastea</taxon>
        <taxon>Metakinetoplastina</taxon>
        <taxon>Eubodonida</taxon>
        <taxon>Bodonidae</taxon>
        <taxon>Bodo</taxon>
    </lineage>
</organism>
<feature type="compositionally biased region" description="Low complexity" evidence="1">
    <location>
        <begin position="498"/>
        <end position="512"/>
    </location>
</feature>
<feature type="compositionally biased region" description="Acidic residues" evidence="1">
    <location>
        <begin position="456"/>
        <end position="468"/>
    </location>
</feature>
<gene>
    <name evidence="2" type="ORF">BSAL_22655</name>
</gene>
<feature type="compositionally biased region" description="Basic and acidic residues" evidence="1">
    <location>
        <begin position="412"/>
        <end position="424"/>
    </location>
</feature>
<dbReference type="VEuPathDB" id="TriTrypDB:BSAL_22655"/>
<name>A0A0S4JDN0_BODSA</name>
<evidence type="ECO:0000256" key="1">
    <source>
        <dbReference type="SAM" id="MobiDB-lite"/>
    </source>
</evidence>
<dbReference type="AlphaFoldDB" id="A0A0S4JDN0"/>
<feature type="compositionally biased region" description="Basic and acidic residues" evidence="1">
    <location>
        <begin position="474"/>
        <end position="490"/>
    </location>
</feature>